<dbReference type="Pfam" id="PF10696">
    <property type="entry name" value="DUF2501"/>
    <property type="match status" value="1"/>
</dbReference>
<evidence type="ECO:0000313" key="2">
    <source>
        <dbReference type="EMBL" id="PTW45834.1"/>
    </source>
</evidence>
<proteinExistence type="predicted"/>
<dbReference type="InterPro" id="IPR019637">
    <property type="entry name" value="DUF2501"/>
</dbReference>
<evidence type="ECO:0000256" key="1">
    <source>
        <dbReference type="SAM" id="SignalP"/>
    </source>
</evidence>
<sequence length="161" mass="15553">MPKTAIALVAAFALATTASAQTTAPQSASTQSGLGSLGGLGGLLGGALPNVGSIGAGNAAGLLGYCLKNNLLGQGGALGALTGGRNAASRAGSAKAPATGAQSILQRLTGRQGVQTSPGYAAGQEGEVQAPNGQAFSLDDLGGQVKTRMCSIVLNRAKSFL</sequence>
<accession>A0A2T5U2U9</accession>
<dbReference type="GeneID" id="91006427"/>
<evidence type="ECO:0000313" key="3">
    <source>
        <dbReference type="Proteomes" id="UP000244013"/>
    </source>
</evidence>
<feature type="signal peptide" evidence="1">
    <location>
        <begin position="1"/>
        <end position="20"/>
    </location>
</feature>
<gene>
    <name evidence="2" type="ORF">C8J25_10685</name>
</gene>
<comment type="caution">
    <text evidence="2">The sequence shown here is derived from an EMBL/GenBank/DDBJ whole genome shotgun (WGS) entry which is preliminary data.</text>
</comment>
<protein>
    <submittedName>
        <fullName evidence="2">Uncharacterized protein DUF2501</fullName>
    </submittedName>
</protein>
<dbReference type="EMBL" id="QAYE01000006">
    <property type="protein sequence ID" value="PTW45834.1"/>
    <property type="molecule type" value="Genomic_DNA"/>
</dbReference>
<reference evidence="2 3" key="1">
    <citation type="submission" date="2018-04" db="EMBL/GenBank/DDBJ databases">
        <title>Genomic Encyclopedia of Type Strains, Phase III (KMG-III): the genomes of soil and plant-associated and newly described type strains.</title>
        <authorList>
            <person name="Whitman W."/>
        </authorList>
    </citation>
    <scope>NUCLEOTIDE SEQUENCE [LARGE SCALE GENOMIC DNA]</scope>
    <source>
        <strain evidence="2 3">MA-olki</strain>
    </source>
</reference>
<organism evidence="2 3">
    <name type="scientific">Sphingomonas faeni</name>
    <dbReference type="NCBI Taxonomy" id="185950"/>
    <lineage>
        <taxon>Bacteria</taxon>
        <taxon>Pseudomonadati</taxon>
        <taxon>Pseudomonadota</taxon>
        <taxon>Alphaproteobacteria</taxon>
        <taxon>Sphingomonadales</taxon>
        <taxon>Sphingomonadaceae</taxon>
        <taxon>Sphingomonas</taxon>
    </lineage>
</organism>
<dbReference type="RefSeq" id="WP_167397712.1">
    <property type="nucleotide sequence ID" value="NZ_QAYE01000006.1"/>
</dbReference>
<dbReference type="AlphaFoldDB" id="A0A2T5U2U9"/>
<name>A0A2T5U2U9_9SPHN</name>
<keyword evidence="1" id="KW-0732">Signal</keyword>
<dbReference type="Proteomes" id="UP000244013">
    <property type="component" value="Unassembled WGS sequence"/>
</dbReference>
<feature type="chain" id="PRO_5015700165" evidence="1">
    <location>
        <begin position="21"/>
        <end position="161"/>
    </location>
</feature>